<gene>
    <name evidence="3" type="ORF">IHBHHGIJ_02982</name>
    <name evidence="2" type="ORF">KFEGEMFD_02355</name>
</gene>
<dbReference type="Proteomes" id="UP000439591">
    <property type="component" value="Unassembled WGS sequence"/>
</dbReference>
<dbReference type="Proteomes" id="UP000435877">
    <property type="component" value="Unassembled WGS sequence"/>
</dbReference>
<accession>A0A5S9PQN5</accession>
<dbReference type="SUPFAM" id="SSF56349">
    <property type="entry name" value="DNA breaking-rejoining enzymes"/>
    <property type="match status" value="1"/>
</dbReference>
<dbReference type="OrthoDB" id="6125299at2"/>
<dbReference type="InterPro" id="IPR011010">
    <property type="entry name" value="DNA_brk_join_enz"/>
</dbReference>
<keyword evidence="1" id="KW-0233">DNA recombination</keyword>
<evidence type="ECO:0000313" key="5">
    <source>
        <dbReference type="Proteomes" id="UP000439591"/>
    </source>
</evidence>
<dbReference type="GO" id="GO:0006310">
    <property type="term" value="P:DNA recombination"/>
    <property type="evidence" value="ECO:0007669"/>
    <property type="project" value="UniProtKB-KW"/>
</dbReference>
<organism evidence="2 5">
    <name type="scientific">Zhongshania aliphaticivorans</name>
    <dbReference type="NCBI Taxonomy" id="1470434"/>
    <lineage>
        <taxon>Bacteria</taxon>
        <taxon>Pseudomonadati</taxon>
        <taxon>Pseudomonadota</taxon>
        <taxon>Gammaproteobacteria</taxon>
        <taxon>Cellvibrionales</taxon>
        <taxon>Spongiibacteraceae</taxon>
        <taxon>Zhongshania</taxon>
    </lineage>
</organism>
<evidence type="ECO:0000313" key="2">
    <source>
        <dbReference type="EMBL" id="CAA0106553.1"/>
    </source>
</evidence>
<reference evidence="4 5" key="1">
    <citation type="submission" date="2019-11" db="EMBL/GenBank/DDBJ databases">
        <authorList>
            <person name="Holert J."/>
        </authorList>
    </citation>
    <scope>NUCLEOTIDE SEQUENCE [LARGE SCALE GENOMIC DNA]</scope>
    <source>
        <strain evidence="2">BC3_2A</strain>
        <strain evidence="3">SB11_1A</strain>
    </source>
</reference>
<evidence type="ECO:0000256" key="1">
    <source>
        <dbReference type="ARBA" id="ARBA00023172"/>
    </source>
</evidence>
<dbReference type="GO" id="GO:0015074">
    <property type="term" value="P:DNA integration"/>
    <property type="evidence" value="ECO:0007669"/>
    <property type="project" value="InterPro"/>
</dbReference>
<dbReference type="GO" id="GO:0003677">
    <property type="term" value="F:DNA binding"/>
    <property type="evidence" value="ECO:0007669"/>
    <property type="project" value="InterPro"/>
</dbReference>
<dbReference type="Gene3D" id="1.10.443.10">
    <property type="entry name" value="Intergrase catalytic core"/>
    <property type="match status" value="1"/>
</dbReference>
<dbReference type="InterPro" id="IPR013762">
    <property type="entry name" value="Integrase-like_cat_sf"/>
</dbReference>
<dbReference type="RefSeq" id="WP_159269681.1">
    <property type="nucleotide sequence ID" value="NZ_CACSIK010000002.1"/>
</dbReference>
<evidence type="ECO:0000313" key="4">
    <source>
        <dbReference type="Proteomes" id="UP000435877"/>
    </source>
</evidence>
<proteinExistence type="predicted"/>
<dbReference type="EMBL" id="CACSIK010000002">
    <property type="protein sequence ID" value="CAA0106710.1"/>
    <property type="molecule type" value="Genomic_DNA"/>
</dbReference>
<keyword evidence="4" id="KW-1185">Reference proteome</keyword>
<evidence type="ECO:0000313" key="3">
    <source>
        <dbReference type="EMBL" id="CAA0106710.1"/>
    </source>
</evidence>
<dbReference type="EMBL" id="CACSIM010000003">
    <property type="protein sequence ID" value="CAA0106553.1"/>
    <property type="molecule type" value="Genomic_DNA"/>
</dbReference>
<name>A0A5S9PQN5_9GAMM</name>
<dbReference type="AlphaFoldDB" id="A0A5S9PQN5"/>
<sequence>MKMISIIEAELAVLKNADGIKASAQKDILAYGASLLARLAGGEFGPPPEDEIVNVLSEYEADSVPCAEVLVAHYESIRRARNVEACIVSCMLCAQPSHNSIYLEKHERITAWAFLACLALDKADKEANQGVIEEGARRIRLMTTQKYQWMYQELPDFDKSIEDTHKALTELMAGLSDELKKVEANSVGCESVSGNVFTAVEGANQLPAIPRSRKQSIGHVCSLVKHYYKTLWLEEEGSEPGESIDDRSTVVSVSSAAGLDDGGVKFREWLEKGTQAHGAIAGAEFDRDRPIGAKYVEPSLNHPDSINRSRALIHYRASAMVNRIAMRNMANPSDWGVLTWFEATIFARAVTNKLNTSKSAVLGLFMLLAGRSADRVKLLILNTGASSAKTQNDQILFSDDRVAVAFSLNLPAPVGAVVAKSLLMQVKNTLFLRLPHSLLEPLRDLTTILPEDYGSVEKDLKGLIKELNDQYDLRLTIPRLCGFLRSQMRRRLDDPADASLICGETPDQCPALYYYAVAPERVVSEYRVWADELMGAAGIAGIYPSCIPSQDQLIGSNTQFDPKYIKSLYKHLARAVTLLNNIKTKDYKLFHNKYMLYVYEVLSLAVGYRAVVSPLENIKDFDLFRRLLWISDKESHNGLAARIVPLPETAVEVIGAAIRHIERLAQYLRPYEPEIAAYLSLSVSGDNPFLSMFDRRGKLVPLRPSILTKVLKDAWPFALNWQRHFMRTHLRDKNVPGDLVNAWMGHSEFGEEALGPWSGLSIADLRRLELVIQEILSELDIEVIEGWQRYN</sequence>
<protein>
    <submittedName>
        <fullName evidence="2">Uncharacterized protein</fullName>
    </submittedName>
</protein>